<gene>
    <name evidence="3" type="ORF">SD1D_0503</name>
</gene>
<dbReference type="Proteomes" id="UP000196053">
    <property type="component" value="Chromosome I"/>
</dbReference>
<dbReference type="GO" id="GO:0004553">
    <property type="term" value="F:hydrolase activity, hydrolyzing O-glycosyl compounds"/>
    <property type="evidence" value="ECO:0007669"/>
    <property type="project" value="InterPro"/>
</dbReference>
<dbReference type="PANTHER" id="PTHR22901">
    <property type="entry name" value="SIALATE O-ACETYLESTERASE"/>
    <property type="match status" value="1"/>
</dbReference>
<reference evidence="4" key="1">
    <citation type="submission" date="2015-09" db="EMBL/GenBank/DDBJ databases">
        <authorList>
            <person name="Wibberg D."/>
        </authorList>
    </citation>
    <scope>NUCLEOTIDE SEQUENCE [LARGE SCALE GENOMIC DNA]</scope>
    <source>
        <strain evidence="4">SD1D</strain>
    </source>
</reference>
<feature type="domain" description="Sialate O-acetylesterase" evidence="2">
    <location>
        <begin position="379"/>
        <end position="505"/>
    </location>
</feature>
<organism evidence="3 4">
    <name type="scientific">Herbinix luporum</name>
    <dbReference type="NCBI Taxonomy" id="1679721"/>
    <lineage>
        <taxon>Bacteria</taxon>
        <taxon>Bacillati</taxon>
        <taxon>Bacillota</taxon>
        <taxon>Clostridia</taxon>
        <taxon>Lachnospirales</taxon>
        <taxon>Lachnospiraceae</taxon>
        <taxon>Herbinix</taxon>
    </lineage>
</organism>
<evidence type="ECO:0000313" key="3">
    <source>
        <dbReference type="EMBL" id="CUH92055.1"/>
    </source>
</evidence>
<evidence type="ECO:0000259" key="2">
    <source>
        <dbReference type="Pfam" id="PF03629"/>
    </source>
</evidence>
<feature type="domain" description="Sialate O-acetylesterase" evidence="2">
    <location>
        <begin position="90"/>
        <end position="212"/>
    </location>
</feature>
<evidence type="ECO:0000256" key="1">
    <source>
        <dbReference type="ARBA" id="ARBA00022801"/>
    </source>
</evidence>
<dbReference type="Gene3D" id="3.40.50.1110">
    <property type="entry name" value="SGNH hydrolase"/>
    <property type="match status" value="2"/>
</dbReference>
<accession>A0A0K8J3H8</accession>
<dbReference type="RefSeq" id="WP_197687598.1">
    <property type="nucleotide sequence ID" value="NZ_LN879430.1"/>
</dbReference>
<dbReference type="SUPFAM" id="SSF49785">
    <property type="entry name" value="Galactose-binding domain-like"/>
    <property type="match status" value="1"/>
</dbReference>
<name>A0A0K8J3H8_9FIRM</name>
<dbReference type="InterPro" id="IPR036514">
    <property type="entry name" value="SGNH_hydro_sf"/>
</dbReference>
<keyword evidence="1" id="KW-0378">Hydrolase</keyword>
<keyword evidence="4" id="KW-1185">Reference proteome</keyword>
<evidence type="ECO:0000313" key="4">
    <source>
        <dbReference type="Proteomes" id="UP000196053"/>
    </source>
</evidence>
<dbReference type="Pfam" id="PF03629">
    <property type="entry name" value="SASA"/>
    <property type="match status" value="2"/>
</dbReference>
<dbReference type="GO" id="GO:0001681">
    <property type="term" value="F:sialate O-acetylesterase activity"/>
    <property type="evidence" value="ECO:0007669"/>
    <property type="project" value="InterPro"/>
</dbReference>
<proteinExistence type="predicted"/>
<dbReference type="AlphaFoldDB" id="A0A0K8J3H8"/>
<dbReference type="EMBL" id="LN879430">
    <property type="protein sequence ID" value="CUH92055.1"/>
    <property type="molecule type" value="Genomic_DNA"/>
</dbReference>
<sequence length="631" mass="72337">MENGKKKKIWLSPLISNGMVLQRDSKVKIWGRGVPRKELKLNFLDVEYKTVTNEDGSWSIELKDLKAGGPYTINISHEGEERIVEDVLVGDIWVLAGQSNMQIPVSRTLDLFEDEIKGANNPNIRQYTVPMVYNFKEPMDELCDGNWVPVTPDTVYDFSAIGYFFAKKIYDKYKIPIGLLFTAIGGTPAEAWMSEETLMGFDRFKEILDKCKDDAYVEDIINSETQANNNWHQELNKNDEGLNHKPDTWYMEEYDDTDWRKINLPASFRGTELEPIRGSIWLRKEIEIPKHLAGKEGKLFLGTLIDADETYINGVQVGNTGYLYPPRRYNIPKGLLKAGKNVITVRLIMTENIGGFVTDMPYFIKIENEQIPIAGTWKYKIGAITKAQNPTTFFQYKPTGVYNGMIYPLRNYSIRGILWYQGESNTGYPYDYKDLLEAVIMDWRKLWNLGDIPFYYVQLANYCPWRMEPEVSGWAQVREAQRQILELPNTGMAVTIDVGMYNDLHPWDKKSVGERLALWALNHVFGEDNVPSGPIYKSLSVEDNKIRLYFNYTGSGLTVKGNKLETFEISGTDGKFYPAEAEIEGDCVMVYSKKVSNPKWIRYAWADNPENANLYNNEGLPASPFIAQIDE</sequence>
<dbReference type="PANTHER" id="PTHR22901:SF0">
    <property type="entry name" value="SIALATE O-ACETYLESTERASE"/>
    <property type="match status" value="1"/>
</dbReference>
<dbReference type="InterPro" id="IPR005181">
    <property type="entry name" value="SASA"/>
</dbReference>
<protein>
    <recommendedName>
        <fullName evidence="2">Sialate O-acetylesterase domain-containing protein</fullName>
    </recommendedName>
</protein>
<dbReference type="SUPFAM" id="SSF52266">
    <property type="entry name" value="SGNH hydrolase"/>
    <property type="match status" value="1"/>
</dbReference>
<dbReference type="GO" id="GO:0005975">
    <property type="term" value="P:carbohydrate metabolic process"/>
    <property type="evidence" value="ECO:0007669"/>
    <property type="project" value="InterPro"/>
</dbReference>
<dbReference type="KEGG" id="hsd:SD1D_0503"/>
<dbReference type="InterPro" id="IPR008979">
    <property type="entry name" value="Galactose-bd-like_sf"/>
</dbReference>
<dbReference type="InterPro" id="IPR039329">
    <property type="entry name" value="SIAE"/>
</dbReference>